<name>A0A1H2I0F6_9BACT</name>
<dbReference type="CDD" id="cd12797">
    <property type="entry name" value="M23_peptidase"/>
    <property type="match status" value="1"/>
</dbReference>
<keyword evidence="3" id="KW-0378">Hydrolase</keyword>
<dbReference type="PANTHER" id="PTHR21666">
    <property type="entry name" value="PEPTIDASE-RELATED"/>
    <property type="match status" value="1"/>
</dbReference>
<reference evidence="4" key="1">
    <citation type="submission" date="2016-10" db="EMBL/GenBank/DDBJ databases">
        <authorList>
            <person name="Varghese N."/>
            <person name="Submissions S."/>
        </authorList>
    </citation>
    <scope>NUCLEOTIDE SEQUENCE [LARGE SCALE GENOMIC DNA]</scope>
    <source>
        <strain evidence="4">DSM 3384</strain>
    </source>
</reference>
<feature type="domain" description="M23ase beta-sheet core" evidence="2">
    <location>
        <begin position="208"/>
        <end position="302"/>
    </location>
</feature>
<organism evidence="3 4">
    <name type="scientific">Desulfobacula phenolica</name>
    <dbReference type="NCBI Taxonomy" id="90732"/>
    <lineage>
        <taxon>Bacteria</taxon>
        <taxon>Pseudomonadati</taxon>
        <taxon>Thermodesulfobacteriota</taxon>
        <taxon>Desulfobacteria</taxon>
        <taxon>Desulfobacterales</taxon>
        <taxon>Desulfobacteraceae</taxon>
        <taxon>Desulfobacula</taxon>
    </lineage>
</organism>
<dbReference type="Gene3D" id="2.70.70.10">
    <property type="entry name" value="Glucose Permease (Domain IIA)"/>
    <property type="match status" value="1"/>
</dbReference>
<gene>
    <name evidence="3" type="ORF">SAMN04487931_107156</name>
</gene>
<evidence type="ECO:0000259" key="2">
    <source>
        <dbReference type="Pfam" id="PF01551"/>
    </source>
</evidence>
<keyword evidence="1" id="KW-0812">Transmembrane</keyword>
<dbReference type="EMBL" id="FNLL01000007">
    <property type="protein sequence ID" value="SDU37581.1"/>
    <property type="molecule type" value="Genomic_DNA"/>
</dbReference>
<dbReference type="InterPro" id="IPR050570">
    <property type="entry name" value="Cell_wall_metabolism_enzyme"/>
</dbReference>
<dbReference type="FunFam" id="2.70.70.10:FF:000006">
    <property type="entry name" value="M23 family peptidase"/>
    <property type="match status" value="1"/>
</dbReference>
<dbReference type="Pfam" id="PF01551">
    <property type="entry name" value="Peptidase_M23"/>
    <property type="match status" value="1"/>
</dbReference>
<dbReference type="PANTHER" id="PTHR21666:SF286">
    <property type="entry name" value="LIPOPROTEIN NLPD"/>
    <property type="match status" value="1"/>
</dbReference>
<dbReference type="InterPro" id="IPR011055">
    <property type="entry name" value="Dup_hybrid_motif"/>
</dbReference>
<dbReference type="InterPro" id="IPR016047">
    <property type="entry name" value="M23ase_b-sheet_dom"/>
</dbReference>
<accession>A0A1H2I0F6</accession>
<keyword evidence="4" id="KW-1185">Reference proteome</keyword>
<dbReference type="SUPFAM" id="SSF51261">
    <property type="entry name" value="Duplicated hybrid motif"/>
    <property type="match status" value="1"/>
</dbReference>
<keyword evidence="1" id="KW-0472">Membrane</keyword>
<dbReference type="AlphaFoldDB" id="A0A1H2I0F6"/>
<evidence type="ECO:0000313" key="3">
    <source>
        <dbReference type="EMBL" id="SDU37581.1"/>
    </source>
</evidence>
<dbReference type="RefSeq" id="WP_092234941.1">
    <property type="nucleotide sequence ID" value="NZ_FNLL01000007.1"/>
</dbReference>
<dbReference type="Proteomes" id="UP000199608">
    <property type="component" value="Unassembled WGS sequence"/>
</dbReference>
<proteinExistence type="predicted"/>
<protein>
    <submittedName>
        <fullName evidence="3">Murein DD-endopeptidase MepM and murein hydrolase activator NlpD, contain LysM domain</fullName>
    </submittedName>
</protein>
<feature type="transmembrane region" description="Helical" evidence="1">
    <location>
        <begin position="26"/>
        <end position="46"/>
    </location>
</feature>
<evidence type="ECO:0000256" key="1">
    <source>
        <dbReference type="SAM" id="Phobius"/>
    </source>
</evidence>
<keyword evidence="1" id="KW-1133">Transmembrane helix</keyword>
<dbReference type="GO" id="GO:0004222">
    <property type="term" value="F:metalloendopeptidase activity"/>
    <property type="evidence" value="ECO:0007669"/>
    <property type="project" value="TreeGrafter"/>
</dbReference>
<sequence length="308" mass="34608">MRRAIKIWFHSGDTSDIREFSIRKSVFGGLLLMILSAIAGAAFIGYDYCRLKNVSWNNTVLNHTIIKQENEIKSQRSQIQTFAGEIEILKKQVGNLSKFEDKVRIIADIKQTSDSSGLIGIGGIPEDELDPDIPLEQKHTSLMREMHRQTNQTNIAARKQALDFENLIKLLEQKRNLLASTPSIKPVDGWITSKFGYRKSPFTGRKEFHSGVDISNRSGTKIVATANGRVSYAAHKMYIGNMVMIDHGHGRITKYGHLKKILVKQGQEIKRGEVIGILGNTGRSTGPHVHYEVRLNGTPVNPLKYFLN</sequence>
<evidence type="ECO:0000313" key="4">
    <source>
        <dbReference type="Proteomes" id="UP000199608"/>
    </source>
</evidence>